<dbReference type="EMBL" id="UZAN01010241">
    <property type="protein sequence ID" value="VDP40395.1"/>
    <property type="molecule type" value="Genomic_DNA"/>
</dbReference>
<sequence>MAQLTDADFALLSAAVDSSIFLTPSALDGSDGVNFSGSSALPLSVFLPGTPARDCLGFFPFLLSLFGPLGFGFMGVDLLNGDPADRWTTLRWHASVTPTP</sequence>
<evidence type="ECO:0000313" key="3">
    <source>
        <dbReference type="Proteomes" id="UP000272942"/>
    </source>
</evidence>
<reference evidence="4" key="1">
    <citation type="submission" date="2016-06" db="UniProtKB">
        <authorList>
            <consortium name="WormBaseParasite"/>
        </authorList>
    </citation>
    <scope>IDENTIFICATION</scope>
</reference>
<reference evidence="2 3" key="2">
    <citation type="submission" date="2018-11" db="EMBL/GenBank/DDBJ databases">
        <authorList>
            <consortium name="Pathogen Informatics"/>
        </authorList>
    </citation>
    <scope>NUCLEOTIDE SEQUENCE [LARGE SCALE GENOMIC DNA]</scope>
    <source>
        <strain evidence="2 3">Egypt</strain>
    </source>
</reference>
<dbReference type="WBParaSite" id="ECPE_0000151301-mRNA-1">
    <property type="protein sequence ID" value="ECPE_0000151301-mRNA-1"/>
    <property type="gene ID" value="ECPE_0000151301"/>
</dbReference>
<evidence type="ECO:0000256" key="1">
    <source>
        <dbReference type="SAM" id="Phobius"/>
    </source>
</evidence>
<dbReference type="AlphaFoldDB" id="A0A183A3H8"/>
<evidence type="ECO:0000313" key="2">
    <source>
        <dbReference type="EMBL" id="VDP40395.1"/>
    </source>
</evidence>
<organism evidence="4">
    <name type="scientific">Echinostoma caproni</name>
    <dbReference type="NCBI Taxonomy" id="27848"/>
    <lineage>
        <taxon>Eukaryota</taxon>
        <taxon>Metazoa</taxon>
        <taxon>Spiralia</taxon>
        <taxon>Lophotrochozoa</taxon>
        <taxon>Platyhelminthes</taxon>
        <taxon>Trematoda</taxon>
        <taxon>Digenea</taxon>
        <taxon>Plagiorchiida</taxon>
        <taxon>Echinostomata</taxon>
        <taxon>Echinostomatoidea</taxon>
        <taxon>Echinostomatidae</taxon>
        <taxon>Echinostoma</taxon>
    </lineage>
</organism>
<accession>A0A183A3H8</accession>
<name>A0A183A3H8_9TREM</name>
<keyword evidence="1" id="KW-0472">Membrane</keyword>
<protein>
    <submittedName>
        <fullName evidence="4">Secreted protein</fullName>
    </submittedName>
</protein>
<keyword evidence="1" id="KW-0812">Transmembrane</keyword>
<evidence type="ECO:0000313" key="4">
    <source>
        <dbReference type="WBParaSite" id="ECPE_0000151301-mRNA-1"/>
    </source>
</evidence>
<dbReference type="Proteomes" id="UP000272942">
    <property type="component" value="Unassembled WGS sequence"/>
</dbReference>
<proteinExistence type="predicted"/>
<keyword evidence="1" id="KW-1133">Transmembrane helix</keyword>
<keyword evidence="3" id="KW-1185">Reference proteome</keyword>
<feature type="transmembrane region" description="Helical" evidence="1">
    <location>
        <begin position="58"/>
        <end position="79"/>
    </location>
</feature>
<gene>
    <name evidence="2" type="ORF">ECPE_LOCUS1513</name>
</gene>